<sequence length="254" mass="29618">MKINNFIPTLLEQRRGIIATSGNQQTRPVQVLRPSWRDMIKNYPDTSIDVVTLYNDIGNKLINHYNDPKTRSSWENTCAFRMSKGLNYSGFKLPYNNSKYRAKGGEGGVHIGDDKLNYWYRVRELAQYLAEHLGTPEIDIKLDKLEMPVNLRKKNNLTQSEWTQLWNSKKKISQAEWSSINNTKGIITFDVSGWNNASGHFTLWDKQHLIYPGGAEHDDPTSSKYYFHMLYPTINRKGDLDFVQTNRIRLWELK</sequence>
<gene>
    <name evidence="1" type="ORF">ACFONJ_03760</name>
</gene>
<reference evidence="2" key="1">
    <citation type="journal article" date="2019" name="Int. J. Syst. Evol. Microbiol.">
        <title>The Global Catalogue of Microorganisms (GCM) 10K type strain sequencing project: providing services to taxonomists for standard genome sequencing and annotation.</title>
        <authorList>
            <consortium name="The Broad Institute Genomics Platform"/>
            <consortium name="The Broad Institute Genome Sequencing Center for Infectious Disease"/>
            <person name="Wu L."/>
            <person name="Ma J."/>
        </authorList>
    </citation>
    <scope>NUCLEOTIDE SEQUENCE [LARGE SCALE GENOMIC DNA]</scope>
    <source>
        <strain evidence="2">CECT 7798</strain>
    </source>
</reference>
<keyword evidence="2" id="KW-1185">Reference proteome</keyword>
<organism evidence="1 2">
    <name type="scientific">Chryseobacterium tructae</name>
    <dbReference type="NCBI Taxonomy" id="1037380"/>
    <lineage>
        <taxon>Bacteria</taxon>
        <taxon>Pseudomonadati</taxon>
        <taxon>Bacteroidota</taxon>
        <taxon>Flavobacteriia</taxon>
        <taxon>Flavobacteriales</taxon>
        <taxon>Weeksellaceae</taxon>
        <taxon>Chryseobacterium group</taxon>
        <taxon>Chryseobacterium</taxon>
    </lineage>
</organism>
<dbReference type="EMBL" id="JBHRYO010000002">
    <property type="protein sequence ID" value="MFC3755081.1"/>
    <property type="molecule type" value="Genomic_DNA"/>
</dbReference>
<evidence type="ECO:0000313" key="1">
    <source>
        <dbReference type="EMBL" id="MFC3755081.1"/>
    </source>
</evidence>
<dbReference type="InterPro" id="IPR025562">
    <property type="entry name" value="Tae4"/>
</dbReference>
<dbReference type="Proteomes" id="UP001595735">
    <property type="component" value="Unassembled WGS sequence"/>
</dbReference>
<evidence type="ECO:0000313" key="2">
    <source>
        <dbReference type="Proteomes" id="UP001595735"/>
    </source>
</evidence>
<dbReference type="RefSeq" id="WP_378169682.1">
    <property type="nucleotide sequence ID" value="NZ_JBHRYO010000002.1"/>
</dbReference>
<accession>A0ABV7XQ57</accession>
<proteinExistence type="predicted"/>
<name>A0ABV7XQ57_9FLAO</name>
<dbReference type="Pfam" id="PF14113">
    <property type="entry name" value="Tae4"/>
    <property type="match status" value="2"/>
</dbReference>
<protein>
    <submittedName>
        <fullName evidence="1">T6SS effector amidase Tae4 family protein</fullName>
    </submittedName>
</protein>
<dbReference type="Gene3D" id="3.90.1720.70">
    <property type="match status" value="1"/>
</dbReference>
<comment type="caution">
    <text evidence="1">The sequence shown here is derived from an EMBL/GenBank/DDBJ whole genome shotgun (WGS) entry which is preliminary data.</text>
</comment>